<dbReference type="Gene3D" id="3.40.50.300">
    <property type="entry name" value="P-loop containing nucleotide triphosphate hydrolases"/>
    <property type="match status" value="1"/>
</dbReference>
<accession>A0A0L8IE57</accession>
<dbReference type="EMBL" id="KQ415894">
    <property type="protein sequence ID" value="KOF99773.1"/>
    <property type="molecule type" value="Genomic_DNA"/>
</dbReference>
<dbReference type="InterPro" id="IPR027417">
    <property type="entry name" value="P-loop_NTPase"/>
</dbReference>
<proteinExistence type="predicted"/>
<organism evidence="1">
    <name type="scientific">Octopus bimaculoides</name>
    <name type="common">California two-spotted octopus</name>
    <dbReference type="NCBI Taxonomy" id="37653"/>
    <lineage>
        <taxon>Eukaryota</taxon>
        <taxon>Metazoa</taxon>
        <taxon>Spiralia</taxon>
        <taxon>Lophotrochozoa</taxon>
        <taxon>Mollusca</taxon>
        <taxon>Cephalopoda</taxon>
        <taxon>Coleoidea</taxon>
        <taxon>Octopodiformes</taxon>
        <taxon>Octopoda</taxon>
        <taxon>Incirrata</taxon>
        <taxon>Octopodidae</taxon>
        <taxon>Octopus</taxon>
    </lineage>
</organism>
<reference evidence="1" key="1">
    <citation type="submission" date="2015-07" db="EMBL/GenBank/DDBJ databases">
        <title>MeaNS - Measles Nucleotide Surveillance Program.</title>
        <authorList>
            <person name="Tran T."/>
            <person name="Druce J."/>
        </authorList>
    </citation>
    <scope>NUCLEOTIDE SEQUENCE</scope>
    <source>
        <strain evidence="1">UCB-OBI-ISO-001</strain>
        <tissue evidence="1">Gonad</tissue>
    </source>
</reference>
<sequence>MAAPYRLPSNYIRQQGNSGKHFVGRHDEREKLKILIKDEDTQIIQVYGLPYVGKTRFVKTVISDH</sequence>
<evidence type="ECO:0000313" key="1">
    <source>
        <dbReference type="EMBL" id="KOF99773.1"/>
    </source>
</evidence>
<name>A0A0L8IE57_OCTBM</name>
<dbReference type="SUPFAM" id="SSF52540">
    <property type="entry name" value="P-loop containing nucleoside triphosphate hydrolases"/>
    <property type="match status" value="1"/>
</dbReference>
<gene>
    <name evidence="1" type="ORF">OCBIM_22011894mg</name>
</gene>
<protein>
    <submittedName>
        <fullName evidence="1">Uncharacterized protein</fullName>
    </submittedName>
</protein>
<dbReference type="AlphaFoldDB" id="A0A0L8IE57"/>